<reference evidence="1 2" key="1">
    <citation type="journal article" date="2016" name="Nat. Commun.">
        <title>Thousands of microbial genomes shed light on interconnected biogeochemical processes in an aquifer system.</title>
        <authorList>
            <person name="Anantharaman K."/>
            <person name="Brown C.T."/>
            <person name="Hug L.A."/>
            <person name="Sharon I."/>
            <person name="Castelle C.J."/>
            <person name="Probst A.J."/>
            <person name="Thomas B.C."/>
            <person name="Singh A."/>
            <person name="Wilkins M.J."/>
            <person name="Karaoz U."/>
            <person name="Brodie E.L."/>
            <person name="Williams K.H."/>
            <person name="Hubbard S.S."/>
            <person name="Banfield J.F."/>
        </authorList>
    </citation>
    <scope>NUCLEOTIDE SEQUENCE [LARGE SCALE GENOMIC DNA]</scope>
</reference>
<sequence length="99" mass="11253">MTTNSENNTNSRVTSLDFQDSNLKINRNVIGSVSPLINTSQRGIKRGWAVDRELKDLVVNQPQTKDTTPRPIKEEINQLAKSWCELLVGQMQENTINRN</sequence>
<proteinExistence type="predicted"/>
<dbReference type="Proteomes" id="UP000178336">
    <property type="component" value="Unassembled WGS sequence"/>
</dbReference>
<accession>A0A1F5GPP3</accession>
<name>A0A1F5GPP3_9BACT</name>
<evidence type="ECO:0000313" key="1">
    <source>
        <dbReference type="EMBL" id="OGD93824.1"/>
    </source>
</evidence>
<gene>
    <name evidence="1" type="ORF">A3A48_02205</name>
</gene>
<organism evidence="1 2">
    <name type="scientific">Candidatus Curtissbacteria bacterium RIFCSPLOWO2_01_FULL_37_9</name>
    <dbReference type="NCBI Taxonomy" id="1797724"/>
    <lineage>
        <taxon>Bacteria</taxon>
        <taxon>Candidatus Curtissiibacteriota</taxon>
    </lineage>
</organism>
<dbReference type="EMBL" id="MFBN01000058">
    <property type="protein sequence ID" value="OGD93824.1"/>
    <property type="molecule type" value="Genomic_DNA"/>
</dbReference>
<comment type="caution">
    <text evidence="1">The sequence shown here is derived from an EMBL/GenBank/DDBJ whole genome shotgun (WGS) entry which is preliminary data.</text>
</comment>
<dbReference type="AlphaFoldDB" id="A0A1F5GPP3"/>
<evidence type="ECO:0000313" key="2">
    <source>
        <dbReference type="Proteomes" id="UP000178336"/>
    </source>
</evidence>
<dbReference type="STRING" id="1797724.A3A48_02205"/>
<protein>
    <submittedName>
        <fullName evidence="1">Uncharacterized protein</fullName>
    </submittedName>
</protein>